<dbReference type="AlphaFoldDB" id="A0A0S4IZV1"/>
<reference evidence="4" key="1">
    <citation type="submission" date="2015-09" db="EMBL/GenBank/DDBJ databases">
        <authorList>
            <consortium name="Pathogen Informatics"/>
        </authorList>
    </citation>
    <scope>NUCLEOTIDE SEQUENCE [LARGE SCALE GENOMIC DNA]</scope>
    <source>
        <strain evidence="4">Lake Konstanz</strain>
    </source>
</reference>
<organism evidence="3 4">
    <name type="scientific">Bodo saltans</name>
    <name type="common">Flagellated protozoan</name>
    <dbReference type="NCBI Taxonomy" id="75058"/>
    <lineage>
        <taxon>Eukaryota</taxon>
        <taxon>Discoba</taxon>
        <taxon>Euglenozoa</taxon>
        <taxon>Kinetoplastea</taxon>
        <taxon>Metakinetoplastina</taxon>
        <taxon>Eubodonida</taxon>
        <taxon>Bodonidae</taxon>
        <taxon>Bodo</taxon>
    </lineage>
</organism>
<keyword evidence="4" id="KW-1185">Reference proteome</keyword>
<dbReference type="Proteomes" id="UP000051952">
    <property type="component" value="Unassembled WGS sequence"/>
</dbReference>
<evidence type="ECO:0000313" key="4">
    <source>
        <dbReference type="Proteomes" id="UP000051952"/>
    </source>
</evidence>
<evidence type="ECO:0000256" key="1">
    <source>
        <dbReference type="SAM" id="MobiDB-lite"/>
    </source>
</evidence>
<feature type="compositionally biased region" description="Polar residues" evidence="1">
    <location>
        <begin position="35"/>
        <end position="46"/>
    </location>
</feature>
<proteinExistence type="predicted"/>
<feature type="region of interest" description="Disordered" evidence="1">
    <location>
        <begin position="17"/>
        <end position="46"/>
    </location>
</feature>
<keyword evidence="2" id="KW-0472">Membrane</keyword>
<sequence>MLSLALSLSPSIPFIYSRDPQSRQHPHNRNDSSHGRTISTTEQEPITSIVVEASVATSSTLHQQPSDHPREPRKKYSTKKDWRTVTVPLWLGCAALCTILVGVVGFAPFFATQSSNEVIVTSAKEAYLTVVSSLA</sequence>
<feature type="transmembrane region" description="Helical" evidence="2">
    <location>
        <begin position="89"/>
        <end position="111"/>
    </location>
</feature>
<feature type="region of interest" description="Disordered" evidence="1">
    <location>
        <begin position="58"/>
        <end position="78"/>
    </location>
</feature>
<keyword evidence="2" id="KW-0812">Transmembrane</keyword>
<dbReference type="VEuPathDB" id="TriTrypDB:BSAL_76725"/>
<dbReference type="EMBL" id="CYKH01000728">
    <property type="protein sequence ID" value="CUG27449.1"/>
    <property type="molecule type" value="Genomic_DNA"/>
</dbReference>
<keyword evidence="2" id="KW-1133">Transmembrane helix</keyword>
<gene>
    <name evidence="3" type="ORF">BSAL_76725</name>
</gene>
<evidence type="ECO:0000256" key="2">
    <source>
        <dbReference type="SAM" id="Phobius"/>
    </source>
</evidence>
<accession>A0A0S4IZV1</accession>
<protein>
    <submittedName>
        <fullName evidence="3">Membrane-associated protein, putative</fullName>
    </submittedName>
</protein>
<evidence type="ECO:0000313" key="3">
    <source>
        <dbReference type="EMBL" id="CUG27449.1"/>
    </source>
</evidence>
<name>A0A0S4IZV1_BODSA</name>